<feature type="domain" description="DUF3642" evidence="2">
    <location>
        <begin position="69"/>
        <end position="161"/>
    </location>
</feature>
<dbReference type="RefSeq" id="WP_087215530.1">
    <property type="nucleotide sequence ID" value="NZ_NFHN01000029.1"/>
</dbReference>
<dbReference type="AlphaFoldDB" id="A0A1Y4P5T8"/>
<accession>A0A1Y4P5T8</accession>
<evidence type="ECO:0000313" key="3">
    <source>
        <dbReference type="EMBL" id="OUN46586.1"/>
    </source>
</evidence>
<dbReference type="Proteomes" id="UP000195868">
    <property type="component" value="Unassembled WGS sequence"/>
</dbReference>
<feature type="compositionally biased region" description="Polar residues" evidence="1">
    <location>
        <begin position="230"/>
        <end position="242"/>
    </location>
</feature>
<feature type="compositionally biased region" description="Polar residues" evidence="1">
    <location>
        <begin position="157"/>
        <end position="177"/>
    </location>
</feature>
<reference evidence="4" key="1">
    <citation type="submission" date="2017-04" db="EMBL/GenBank/DDBJ databases">
        <title>Function of individual gut microbiota members based on whole genome sequencing of pure cultures obtained from chicken caecum.</title>
        <authorList>
            <person name="Medvecky M."/>
            <person name="Cejkova D."/>
            <person name="Polansky O."/>
            <person name="Karasova D."/>
            <person name="Kubasova T."/>
            <person name="Cizek A."/>
            <person name="Rychlik I."/>
        </authorList>
    </citation>
    <scope>NUCLEOTIDE SEQUENCE [LARGE SCALE GENOMIC DNA]</scope>
    <source>
        <strain evidence="4">An71</strain>
    </source>
</reference>
<name>A0A1Y4P5T8_LIMRT</name>
<evidence type="ECO:0000313" key="4">
    <source>
        <dbReference type="Proteomes" id="UP000195868"/>
    </source>
</evidence>
<dbReference type="EMBL" id="NFHN01000029">
    <property type="protein sequence ID" value="OUN46586.1"/>
    <property type="molecule type" value="Genomic_DNA"/>
</dbReference>
<protein>
    <recommendedName>
        <fullName evidence="2">DUF3642 domain-containing protein</fullName>
    </recommendedName>
</protein>
<feature type="region of interest" description="Disordered" evidence="1">
    <location>
        <begin position="154"/>
        <end position="242"/>
    </location>
</feature>
<sequence>MYVLIPRKTMLVFFIGVISILLVGCHSYQYNQSAEAENSSLKAENTRLKEENNIVGSYKDNQDKAATVLNSNGTGRYVYADPTAPDTDDQLTWQKNTDNSFTIKLNDSNVTSPLTGKLSKGKLILSGDSNWNTEIFNKTKDSLNLDDFLAKNKSKNESSQTTNSNTMNQSEDTNTDNSHPKLADGTDVYSLPLGDSRNPDSAKQRKLMEIAGDPQYRNSDGSMNDEGRALSSSIQATFHQPQ</sequence>
<dbReference type="Pfam" id="PF12182">
    <property type="entry name" value="DUF3642"/>
    <property type="match status" value="1"/>
</dbReference>
<dbReference type="PROSITE" id="PS51257">
    <property type="entry name" value="PROKAR_LIPOPROTEIN"/>
    <property type="match status" value="1"/>
</dbReference>
<evidence type="ECO:0000256" key="1">
    <source>
        <dbReference type="SAM" id="MobiDB-lite"/>
    </source>
</evidence>
<proteinExistence type="predicted"/>
<evidence type="ECO:0000259" key="2">
    <source>
        <dbReference type="Pfam" id="PF12182"/>
    </source>
</evidence>
<organism evidence="3 4">
    <name type="scientific">Limosilactobacillus reuteri</name>
    <name type="common">Lactobacillus reuteri</name>
    <dbReference type="NCBI Taxonomy" id="1598"/>
    <lineage>
        <taxon>Bacteria</taxon>
        <taxon>Bacillati</taxon>
        <taxon>Bacillota</taxon>
        <taxon>Bacilli</taxon>
        <taxon>Lactobacillales</taxon>
        <taxon>Lactobacillaceae</taxon>
        <taxon>Limosilactobacillus</taxon>
    </lineage>
</organism>
<gene>
    <name evidence="3" type="ORF">B5G22_07465</name>
</gene>
<feature type="compositionally biased region" description="Basic and acidic residues" evidence="1">
    <location>
        <begin position="197"/>
        <end position="208"/>
    </location>
</feature>
<dbReference type="InterPro" id="IPR020961">
    <property type="entry name" value="DUF3642_lipo"/>
</dbReference>
<comment type="caution">
    <text evidence="3">The sequence shown here is derived from an EMBL/GenBank/DDBJ whole genome shotgun (WGS) entry which is preliminary data.</text>
</comment>